<proteinExistence type="predicted"/>
<evidence type="ECO:0000313" key="2">
    <source>
        <dbReference type="EMBL" id="ASE39125.1"/>
    </source>
</evidence>
<feature type="compositionally biased region" description="Polar residues" evidence="1">
    <location>
        <begin position="58"/>
        <end position="76"/>
    </location>
</feature>
<feature type="compositionally biased region" description="Basic and acidic residues" evidence="1">
    <location>
        <begin position="224"/>
        <end position="234"/>
    </location>
</feature>
<feature type="compositionally biased region" description="Low complexity" evidence="1">
    <location>
        <begin position="208"/>
        <end position="220"/>
    </location>
</feature>
<dbReference type="RefSeq" id="WP_088582444.1">
    <property type="nucleotide sequence ID" value="NZ_CP022048.2"/>
</dbReference>
<gene>
    <name evidence="2" type="ORF">CEP68_06210</name>
</gene>
<feature type="region of interest" description="Disordered" evidence="1">
    <location>
        <begin position="51"/>
        <end position="79"/>
    </location>
</feature>
<accession>A0A1Z3U790</accession>
<evidence type="ECO:0000313" key="3">
    <source>
        <dbReference type="Proteomes" id="UP000197050"/>
    </source>
</evidence>
<protein>
    <submittedName>
        <fullName evidence="2">Uncharacterized protein</fullName>
    </submittedName>
</protein>
<dbReference type="EMBL" id="CP022048">
    <property type="protein sequence ID" value="ASE39125.1"/>
    <property type="molecule type" value="Genomic_DNA"/>
</dbReference>
<evidence type="ECO:0000256" key="1">
    <source>
        <dbReference type="SAM" id="MobiDB-lite"/>
    </source>
</evidence>
<dbReference type="AlphaFoldDB" id="A0A1Z3U790"/>
<dbReference type="GeneID" id="34015735"/>
<dbReference type="Proteomes" id="UP000197050">
    <property type="component" value="Chromosome"/>
</dbReference>
<reference evidence="3" key="1">
    <citation type="submission" date="2017-06" db="EMBL/GenBank/DDBJ databases">
        <title>FDA dAtabase for Regulatory Grade micrObial Sequences (FDA-ARGOS): Supporting development and validation of Infectious Disease Dx tests.</title>
        <authorList>
            <person name="Minogue T."/>
            <person name="Wolcott M."/>
            <person name="Wasieloski L."/>
            <person name="Aguilar W."/>
            <person name="Moore D."/>
            <person name="Tallon L."/>
            <person name="Sadzewicz L."/>
            <person name="Sengamalay N."/>
            <person name="Ott S."/>
            <person name="Godinez A."/>
            <person name="Nagaraj S."/>
            <person name="Nadendla S."/>
            <person name="Geyer C."/>
            <person name="Sichtig H."/>
        </authorList>
    </citation>
    <scope>NUCLEOTIDE SEQUENCE [LARGE SCALE GENOMIC DNA]</scope>
    <source>
        <strain evidence="3">FDAARGOS_289</strain>
    </source>
</reference>
<sequence length="234" mass="24444">MALVSMAAFGEMHGSSKQAVSKWKAKGALKIVDGKIDVEASDRLMLHHGLGRFAEPSTRPSTGAQSVNRQPSTAPAPSTGLAQEISDLAADVGEEFAELPGLQRFVAVIAAGGYSNAVEAETVKQNALALKHLLDARVKANELCDIADAETALFEAARAARDVWMGFPDRIGPSLAAELGIEPEKVVEALTVHVHQQLAEMGEPENPFGEAGASGSGFAARVHAAAEDERPGLG</sequence>
<dbReference type="KEGG" id="bvc:CEP68_06210"/>
<feature type="region of interest" description="Disordered" evidence="1">
    <location>
        <begin position="203"/>
        <end position="234"/>
    </location>
</feature>
<organism evidence="2 3">
    <name type="scientific">Brevundimonas vesicularis</name>
    <name type="common">Pseudomonas vesicularis</name>
    <dbReference type="NCBI Taxonomy" id="41276"/>
    <lineage>
        <taxon>Bacteria</taxon>
        <taxon>Pseudomonadati</taxon>
        <taxon>Pseudomonadota</taxon>
        <taxon>Alphaproteobacteria</taxon>
        <taxon>Caulobacterales</taxon>
        <taxon>Caulobacteraceae</taxon>
        <taxon>Brevundimonas</taxon>
    </lineage>
</organism>
<name>A0A1Z3U790_BREVE</name>